<keyword evidence="2" id="KW-1185">Reference proteome</keyword>
<protein>
    <recommendedName>
        <fullName evidence="3">PH domain-containing protein</fullName>
    </recommendedName>
</protein>
<name>A0ABQ4TPE8_9HYPH</name>
<evidence type="ECO:0000313" key="2">
    <source>
        <dbReference type="Proteomes" id="UP001055101"/>
    </source>
</evidence>
<reference evidence="1" key="2">
    <citation type="submission" date="2021-08" db="EMBL/GenBank/DDBJ databases">
        <authorList>
            <person name="Tani A."/>
            <person name="Ola A."/>
            <person name="Ogura Y."/>
            <person name="Katsura K."/>
            <person name="Hayashi T."/>
        </authorList>
    </citation>
    <scope>NUCLEOTIDE SEQUENCE</scope>
    <source>
        <strain evidence="1">DSM 23674</strain>
    </source>
</reference>
<dbReference type="EMBL" id="BPRA01000010">
    <property type="protein sequence ID" value="GJE55987.1"/>
    <property type="molecule type" value="Genomic_DNA"/>
</dbReference>
<proteinExistence type="predicted"/>
<sequence>MPLTVTYEILDATDGRFSVVATMAPDRIYRRDDVATLAEAEEWIEGLHALMAACGAPVVRAAAEPSKTVPADLGRTHPRSVSR</sequence>
<comment type="caution">
    <text evidence="1">The sequence shown here is derived from an EMBL/GenBank/DDBJ whole genome shotgun (WGS) entry which is preliminary data.</text>
</comment>
<evidence type="ECO:0000313" key="1">
    <source>
        <dbReference type="EMBL" id="GJE55987.1"/>
    </source>
</evidence>
<reference evidence="1" key="1">
    <citation type="journal article" date="2021" name="Front. Microbiol.">
        <title>Comprehensive Comparative Genomics and Phenotyping of Methylobacterium Species.</title>
        <authorList>
            <person name="Alessa O."/>
            <person name="Ogura Y."/>
            <person name="Fujitani Y."/>
            <person name="Takami H."/>
            <person name="Hayashi T."/>
            <person name="Sahin N."/>
            <person name="Tani A."/>
        </authorList>
    </citation>
    <scope>NUCLEOTIDE SEQUENCE</scope>
    <source>
        <strain evidence="1">DSM 23674</strain>
    </source>
</reference>
<dbReference type="RefSeq" id="WP_147820236.1">
    <property type="nucleotide sequence ID" value="NZ_BPRA01000010.1"/>
</dbReference>
<accession>A0ABQ4TPE8</accession>
<organism evidence="1 2">
    <name type="scientific">Methylobacterium thuringiense</name>
    <dbReference type="NCBI Taxonomy" id="1003091"/>
    <lineage>
        <taxon>Bacteria</taxon>
        <taxon>Pseudomonadati</taxon>
        <taxon>Pseudomonadota</taxon>
        <taxon>Alphaproteobacteria</taxon>
        <taxon>Hyphomicrobiales</taxon>
        <taxon>Methylobacteriaceae</taxon>
        <taxon>Methylobacterium</taxon>
    </lineage>
</organism>
<evidence type="ECO:0008006" key="3">
    <source>
        <dbReference type="Google" id="ProtNLM"/>
    </source>
</evidence>
<gene>
    <name evidence="1" type="ORF">EKPJFOCH_2484</name>
</gene>
<dbReference type="Proteomes" id="UP001055101">
    <property type="component" value="Unassembled WGS sequence"/>
</dbReference>